<reference evidence="1 2" key="1">
    <citation type="journal article" date="2010" name="Int. J. Syst. Evol. Microbiol.">
        <title>Thiohalobacter thiocyanaticus gen. nov., sp. nov., a moderately halophilic, sulfur-oxidizing gammaproteobacterium from hypersaline lakes, that utilizes thiocyanate.</title>
        <authorList>
            <person name="Sorokin D.Y."/>
            <person name="Kovaleva O.L."/>
            <person name="Tourova T.P."/>
            <person name="Muyzer G."/>
        </authorList>
    </citation>
    <scope>NUCLEOTIDE SEQUENCE [LARGE SCALE GENOMIC DNA]</scope>
    <source>
        <strain evidence="1 2">Hrh1</strain>
    </source>
</reference>
<gene>
    <name evidence="1" type="ORF">D6C00_14530</name>
</gene>
<accession>A0A426QE30</accession>
<dbReference type="AlphaFoldDB" id="A0A426QE30"/>
<name>A0A426QE30_9GAMM</name>
<evidence type="ECO:0000313" key="1">
    <source>
        <dbReference type="EMBL" id="RRQ19974.1"/>
    </source>
</evidence>
<dbReference type="EMBL" id="QZMU01000002">
    <property type="protein sequence ID" value="RRQ19974.1"/>
    <property type="molecule type" value="Genomic_DNA"/>
</dbReference>
<proteinExistence type="predicted"/>
<organism evidence="1 2">
    <name type="scientific">Thiohalobacter thiocyanaticus</name>
    <dbReference type="NCBI Taxonomy" id="585455"/>
    <lineage>
        <taxon>Bacteria</taxon>
        <taxon>Pseudomonadati</taxon>
        <taxon>Pseudomonadota</taxon>
        <taxon>Gammaproteobacteria</taxon>
        <taxon>Thiohalobacterales</taxon>
        <taxon>Thiohalobacteraceae</taxon>
        <taxon>Thiohalobacter</taxon>
    </lineage>
</organism>
<sequence length="82" mass="9201">MKSATEYTENTENNEYDVGNIRQLSVIPAYAGIQMLLRLIDSCMRRNDVTEEEGTSKAIMNLSVLSVYSVALFHKKQLTGVT</sequence>
<dbReference type="Proteomes" id="UP000287798">
    <property type="component" value="Unassembled WGS sequence"/>
</dbReference>
<comment type="caution">
    <text evidence="1">The sequence shown here is derived from an EMBL/GenBank/DDBJ whole genome shotgun (WGS) entry which is preliminary data.</text>
</comment>
<evidence type="ECO:0000313" key="2">
    <source>
        <dbReference type="Proteomes" id="UP000287798"/>
    </source>
</evidence>
<protein>
    <submittedName>
        <fullName evidence="1">Uncharacterized protein</fullName>
    </submittedName>
</protein>
<keyword evidence="2" id="KW-1185">Reference proteome</keyword>